<dbReference type="HOGENOM" id="CLU_990250_0_0_12"/>
<dbReference type="AlphaFoldDB" id="A0A0E2E802"/>
<dbReference type="Proteomes" id="UP000011705">
    <property type="component" value="Chromosome"/>
</dbReference>
<sequence length="285" mass="33469">MRKYFISIFFIFCVFGIYSQNYSFEVGDDIVAFTQKNPPGYFISRVQLIKMPDGFQEMIGYKEVITKEDTKFLVSGNKLVGVTQYVNGKEICLYDMVGDGKIDIISPYPIVPAWVITDSEYNKKSSKNNIDQYLEEFYKLFNGNENPYTSKKLNKLIDKTMQASANIKNENRDLIYGIFLYYGLQSIKNPFLDFANMNMVENTYKERFNKGGHPLIDLWMIETLINVGADKKDLEPLLNHILNLYPDFIPFQVYSWQLEKDKKVKENKYKNLKNKYPKHWIVKQL</sequence>
<evidence type="ECO:0000313" key="1">
    <source>
        <dbReference type="EMBL" id="EMB36171.1"/>
    </source>
</evidence>
<gene>
    <name evidence="1" type="ORF">HMPREF9726_00363</name>
</gene>
<dbReference type="RefSeq" id="WP_002682976.1">
    <property type="nucleotide sequence ID" value="NZ_CM001795.1"/>
</dbReference>
<protein>
    <submittedName>
        <fullName evidence="1">Uncharacterized protein</fullName>
    </submittedName>
</protein>
<comment type="caution">
    <text evidence="1">The sequence shown here is derived from an EMBL/GenBank/DDBJ whole genome shotgun (WGS) entry which is preliminary data.</text>
</comment>
<accession>A0A0E2E802</accession>
<name>A0A0E2E802_TREDN</name>
<organism evidence="1">
    <name type="scientific">Treponema denticola H-22</name>
    <dbReference type="NCBI Taxonomy" id="999432"/>
    <lineage>
        <taxon>Bacteria</taxon>
        <taxon>Pseudomonadati</taxon>
        <taxon>Spirochaetota</taxon>
        <taxon>Spirochaetia</taxon>
        <taxon>Spirochaetales</taxon>
        <taxon>Treponemataceae</taxon>
        <taxon>Treponema</taxon>
    </lineage>
</organism>
<dbReference type="EMBL" id="AGDV01000001">
    <property type="protein sequence ID" value="EMB36171.1"/>
    <property type="molecule type" value="Genomic_DNA"/>
</dbReference>
<dbReference type="PATRIC" id="fig|999432.5.peg.374"/>
<proteinExistence type="predicted"/>
<reference evidence="1" key="1">
    <citation type="submission" date="2012-01" db="EMBL/GenBank/DDBJ databases">
        <title>The Genome Sequence of Treponema denticola H-22.</title>
        <authorList>
            <consortium name="The Broad Institute Genome Sequencing Platform"/>
            <person name="Earl A."/>
            <person name="Ward D."/>
            <person name="Feldgarden M."/>
            <person name="Gevers D."/>
            <person name="Blanton J.M."/>
            <person name="Fenno C.J."/>
            <person name="Baranova O.V."/>
            <person name="Mathney J."/>
            <person name="Dewhirst F.E."/>
            <person name="Izard J."/>
            <person name="Young S.K."/>
            <person name="Zeng Q."/>
            <person name="Gargeya S."/>
            <person name="Fitzgerald M."/>
            <person name="Haas B."/>
            <person name="Abouelleil A."/>
            <person name="Alvarado L."/>
            <person name="Arachchi H.M."/>
            <person name="Berlin A."/>
            <person name="Chapman S.B."/>
            <person name="Gearin G."/>
            <person name="Goldberg J."/>
            <person name="Griggs A."/>
            <person name="Gujja S."/>
            <person name="Hansen M."/>
            <person name="Heiman D."/>
            <person name="Howarth C."/>
            <person name="Larimer J."/>
            <person name="Lui A."/>
            <person name="MacDonald P.J.P."/>
            <person name="McCowen C."/>
            <person name="Montmayeur A."/>
            <person name="Murphy C."/>
            <person name="Neiman D."/>
            <person name="Pearson M."/>
            <person name="Priest M."/>
            <person name="Roberts A."/>
            <person name="Saif S."/>
            <person name="Shea T."/>
            <person name="Sisk P."/>
            <person name="Stolte C."/>
            <person name="Sykes S."/>
            <person name="Wortman J."/>
            <person name="Nusbaum C."/>
            <person name="Birren B."/>
        </authorList>
    </citation>
    <scope>NUCLEOTIDE SEQUENCE [LARGE SCALE GENOMIC DNA]</scope>
    <source>
        <strain evidence="1">H-22</strain>
    </source>
</reference>